<comment type="caution">
    <text evidence="2">The sequence shown here is derived from an EMBL/GenBank/DDBJ whole genome shotgun (WGS) entry which is preliminary data.</text>
</comment>
<keyword evidence="1" id="KW-0472">Membrane</keyword>
<sequence length="220" mass="23799">MSFSTAVGTVFKKYFIGGLLIVVPLIITYLVLKALFEALDGLLQPLIHKLAGFYIPGLGVITTLVLIIVAGIFTHNLVGRKIYNLWERLLVHVPLIRPIYSASKSLLESTTASKSGSFQEVVLVEYPRAGSYAIGFVANRLLVEIDGSLRQCASVFIPSPPTPFAGPSVILPLEQVQLLDISVEQALKFIVSGGVVAPSAMKRKGLLVWNKPVEVSREAG</sequence>
<feature type="transmembrane region" description="Helical" evidence="1">
    <location>
        <begin position="14"/>
        <end position="32"/>
    </location>
</feature>
<gene>
    <name evidence="2" type="ORF">C3F09_12425</name>
</gene>
<dbReference type="InterPro" id="IPR007462">
    <property type="entry name" value="COV1-like"/>
</dbReference>
<evidence type="ECO:0000313" key="3">
    <source>
        <dbReference type="Proteomes" id="UP000250918"/>
    </source>
</evidence>
<proteinExistence type="predicted"/>
<feature type="transmembrane region" description="Helical" evidence="1">
    <location>
        <begin position="52"/>
        <end position="73"/>
    </location>
</feature>
<name>A0A855WVB5_9BACT</name>
<keyword evidence="1" id="KW-0812">Transmembrane</keyword>
<dbReference type="PANTHER" id="PTHR31876">
    <property type="entry name" value="COV-LIKE PROTEIN 1"/>
    <property type="match status" value="1"/>
</dbReference>
<dbReference type="AlphaFoldDB" id="A0A855WVB5"/>
<organism evidence="2 3">
    <name type="scientific">candidate division GN15 bacterium</name>
    <dbReference type="NCBI Taxonomy" id="2072418"/>
    <lineage>
        <taxon>Bacteria</taxon>
        <taxon>candidate division GN15</taxon>
    </lineage>
</organism>
<evidence type="ECO:0008006" key="4">
    <source>
        <dbReference type="Google" id="ProtNLM"/>
    </source>
</evidence>
<evidence type="ECO:0000256" key="1">
    <source>
        <dbReference type="SAM" id="Phobius"/>
    </source>
</evidence>
<dbReference type="EMBL" id="PQAP01000219">
    <property type="protein sequence ID" value="PWB68052.1"/>
    <property type="molecule type" value="Genomic_DNA"/>
</dbReference>
<accession>A0A855WVB5</accession>
<reference evidence="2 3" key="1">
    <citation type="journal article" date="2018" name="ISME J.">
        <title>A methanotrophic archaeon couples anaerobic oxidation of methane to Fe(III) reduction.</title>
        <authorList>
            <person name="Cai C."/>
            <person name="Leu A.O."/>
            <person name="Xie G.J."/>
            <person name="Guo J."/>
            <person name="Feng Y."/>
            <person name="Zhao J.X."/>
            <person name="Tyson G.W."/>
            <person name="Yuan Z."/>
            <person name="Hu S."/>
        </authorList>
    </citation>
    <scope>NUCLEOTIDE SEQUENCE [LARGE SCALE GENOMIC DNA]</scope>
    <source>
        <strain evidence="2">FeB_12</strain>
    </source>
</reference>
<evidence type="ECO:0000313" key="2">
    <source>
        <dbReference type="EMBL" id="PWB68052.1"/>
    </source>
</evidence>
<dbReference type="Proteomes" id="UP000250918">
    <property type="component" value="Unassembled WGS sequence"/>
</dbReference>
<keyword evidence="1" id="KW-1133">Transmembrane helix</keyword>
<protein>
    <recommendedName>
        <fullName evidence="4">DUF502 domain-containing protein</fullName>
    </recommendedName>
</protein>
<dbReference type="PANTHER" id="PTHR31876:SF26">
    <property type="entry name" value="PROTEIN LIKE COV 2"/>
    <property type="match status" value="1"/>
</dbReference>
<dbReference type="Pfam" id="PF04367">
    <property type="entry name" value="DUF502"/>
    <property type="match status" value="1"/>
</dbReference>